<keyword evidence="6" id="KW-1003">Cell membrane</keyword>
<evidence type="ECO:0000256" key="19">
    <source>
        <dbReference type="ARBA" id="ARBA00078285"/>
    </source>
</evidence>
<dbReference type="AlphaFoldDB" id="A0A0A1T2J4"/>
<evidence type="ECO:0000256" key="11">
    <source>
        <dbReference type="ARBA" id="ARBA00022840"/>
    </source>
</evidence>
<dbReference type="Gene3D" id="3.40.50.12780">
    <property type="entry name" value="N-terminal domain of ligase-like"/>
    <property type="match status" value="1"/>
</dbReference>
<keyword evidence="11" id="KW-0067">ATP-binding</keyword>
<evidence type="ECO:0000256" key="14">
    <source>
        <dbReference type="ARBA" id="ARBA00023136"/>
    </source>
</evidence>
<dbReference type="GO" id="GO:0005324">
    <property type="term" value="F:long-chain fatty acid transmembrane transporter activity"/>
    <property type="evidence" value="ECO:0007669"/>
    <property type="project" value="TreeGrafter"/>
</dbReference>
<evidence type="ECO:0000259" key="20">
    <source>
        <dbReference type="Pfam" id="PF00501"/>
    </source>
</evidence>
<dbReference type="Pfam" id="PF00501">
    <property type="entry name" value="AMP-binding"/>
    <property type="match status" value="1"/>
</dbReference>
<evidence type="ECO:0000256" key="15">
    <source>
        <dbReference type="ARBA" id="ARBA00023140"/>
    </source>
</evidence>
<keyword evidence="22" id="KW-1185">Reference proteome</keyword>
<keyword evidence="7" id="KW-0436">Ligase</keyword>
<gene>
    <name evidence="21" type="ORF">VHEMI07121</name>
</gene>
<evidence type="ECO:0000256" key="7">
    <source>
        <dbReference type="ARBA" id="ARBA00022598"/>
    </source>
</evidence>
<dbReference type="GO" id="GO:0009898">
    <property type="term" value="C:cytoplasmic side of plasma membrane"/>
    <property type="evidence" value="ECO:0007669"/>
    <property type="project" value="TreeGrafter"/>
</dbReference>
<feature type="domain" description="AMP-dependent synthetase/ligase" evidence="20">
    <location>
        <begin position="60"/>
        <end position="369"/>
    </location>
</feature>
<dbReference type="HOGENOM" id="CLU_000022_46_3_1"/>
<keyword evidence="14" id="KW-0472">Membrane</keyword>
<dbReference type="STRING" id="1531966.A0A0A1T2J4"/>
<dbReference type="GO" id="GO:0005778">
    <property type="term" value="C:peroxisomal membrane"/>
    <property type="evidence" value="ECO:0007669"/>
    <property type="project" value="UniProtKB-SubCell"/>
</dbReference>
<evidence type="ECO:0000256" key="10">
    <source>
        <dbReference type="ARBA" id="ARBA00022741"/>
    </source>
</evidence>
<evidence type="ECO:0000256" key="4">
    <source>
        <dbReference type="ARBA" id="ARBA00006432"/>
    </source>
</evidence>
<evidence type="ECO:0000256" key="2">
    <source>
        <dbReference type="ARBA" id="ARBA00004585"/>
    </source>
</evidence>
<dbReference type="PANTHER" id="PTHR43107:SF6">
    <property type="entry name" value="ACYL-COA SYNTHETASE FAMILY PROTEIN (CEFD1), PUTATIVE (AFU_ORTHOLOGUE AFUA_6G03630)-RELATED"/>
    <property type="match status" value="1"/>
</dbReference>
<comment type="catalytic activity">
    <reaction evidence="16">
        <text>a very long-chain fatty acid + ATP + CoA = a very long-chain fatty acyl-CoA + AMP + diphosphate</text>
        <dbReference type="Rhea" id="RHEA:54536"/>
        <dbReference type="ChEBI" id="CHEBI:30616"/>
        <dbReference type="ChEBI" id="CHEBI:33019"/>
        <dbReference type="ChEBI" id="CHEBI:57287"/>
        <dbReference type="ChEBI" id="CHEBI:58950"/>
        <dbReference type="ChEBI" id="CHEBI:138261"/>
        <dbReference type="ChEBI" id="CHEBI:456215"/>
    </reaction>
</comment>
<evidence type="ECO:0000256" key="18">
    <source>
        <dbReference type="ARBA" id="ARBA00068795"/>
    </source>
</evidence>
<evidence type="ECO:0000256" key="13">
    <source>
        <dbReference type="ARBA" id="ARBA00023055"/>
    </source>
</evidence>
<name>A0A0A1T2J4_9HYPO</name>
<dbReference type="GO" id="GO:0005811">
    <property type="term" value="C:lipid droplet"/>
    <property type="evidence" value="ECO:0007669"/>
    <property type="project" value="UniProtKB-SubCell"/>
</dbReference>
<protein>
    <recommendedName>
        <fullName evidence="18">Very long-chain fatty acid transport protein</fullName>
    </recommendedName>
    <alternativeName>
        <fullName evidence="19">Very-long-chain acyl-CoA synthetase</fullName>
    </alternativeName>
</protein>
<evidence type="ECO:0000313" key="21">
    <source>
        <dbReference type="EMBL" id="CEJ91406.1"/>
    </source>
</evidence>
<evidence type="ECO:0000313" key="22">
    <source>
        <dbReference type="Proteomes" id="UP000039046"/>
    </source>
</evidence>
<comment type="subcellular location">
    <subcellularLocation>
        <location evidence="3">Cell membrane</location>
        <topology evidence="3">Multi-pass membrane protein</topology>
    </subcellularLocation>
    <subcellularLocation>
        <location evidence="1">Lipid droplet</location>
    </subcellularLocation>
    <subcellularLocation>
        <location evidence="2">Peroxisome membrane</location>
        <topology evidence="2">Multi-pass membrane protein</topology>
    </subcellularLocation>
</comment>
<reference evidence="21 22" key="1">
    <citation type="journal article" date="2015" name="Genome Announc.">
        <title>Draft Genome Sequence and Gene Annotation of the Entomopathogenic Fungus Verticillium hemipterigenum.</title>
        <authorList>
            <person name="Horn F."/>
            <person name="Habel A."/>
            <person name="Scharf D.H."/>
            <person name="Dworschak J."/>
            <person name="Brakhage A.A."/>
            <person name="Guthke R."/>
            <person name="Hertweck C."/>
            <person name="Linde J."/>
        </authorList>
    </citation>
    <scope>NUCLEOTIDE SEQUENCE [LARGE SCALE GENOMIC DNA]</scope>
</reference>
<keyword evidence="10" id="KW-0547">Nucleotide-binding</keyword>
<comment type="similarity">
    <text evidence="4">Belongs to the ATP-dependent AMP-binding enzyme family.</text>
</comment>
<dbReference type="FunFam" id="3.40.50.12780:FF:000019">
    <property type="entry name" value="Long-chain fatty acid transporter"/>
    <property type="match status" value="1"/>
</dbReference>
<evidence type="ECO:0000256" key="9">
    <source>
        <dbReference type="ARBA" id="ARBA00022692"/>
    </source>
</evidence>
<dbReference type="OrthoDB" id="10253869at2759"/>
<evidence type="ECO:0000256" key="16">
    <source>
        <dbReference type="ARBA" id="ARBA00051585"/>
    </source>
</evidence>
<keyword evidence="13" id="KW-0445">Lipid transport</keyword>
<dbReference type="EMBL" id="CDHN01000003">
    <property type="protein sequence ID" value="CEJ91406.1"/>
    <property type="molecule type" value="Genomic_DNA"/>
</dbReference>
<comment type="function">
    <text evidence="17">Acyl-CoA synthetase required for both the import of long chain fatty acids (LCFAs) (C14-C18) and the activation very long chain fatty acids (VLCFAs) (C20-C26) by esterification of the fatty acids into metabolically active CoA-thioesters for subsequent degradation or incorporation into phospholipids. The transport and fatty acyl-CoA synthetase activities are genetically separable and are thus independent activities. Esterifies VLCFAs in the peroxisome matrix. The VLCFAs are actively transported into peroxisomes by a PXA1-PXA2 heterodimeric transporter in the peroxisomal membrane.</text>
</comment>
<sequence>MAATLTQGLLAAAGAAASAAYLDAKFHISKDRNAIKNMTTAEARTLQAIKDKKMSLFFLFEESALKQPNEVCIWSRQGIYTWIETYHKVCQYGHYFQKLGVQPGDMVALYMYNRPEFLFAWFGLFTIGAAPALINYNLASDALAHCLGIAKTKFVLYDNAPDCVERIHAAEKQLQQLGIQPIALDDAFHKSISSYPTARPHTNAFENCATLPMCVLYTSGTTGLPKGARIPMTRQYLLSSVPTRAFQQKHGPNGDRSYVCVPLYHGTGGFGATGDLTYGLSVALAPKFSLSNFWKDCIDSQATIFIYVGELIRYLLSAPPAETDRQHKVRMVWGNGLSPELWTPFKERFGVQEIGEFFGSTEGVFGLSNFSRGGFNHGAVGHHGVLLRRHYHNIFIPVFIDPETGDVWRDPKTGFARRVPYEQGGEIICKLESKGDWHGYVTKEATDKKFMVDVFVKGDLYYRTGDALRRTSEGLWYFMDRLGDTYRWKGENVSTSEVTQIIGAVPEIAEANVYGVKLPAHDGRAGCAAISFKDPSAIDRFSWAGLVTRLRAELPHYAVPVFIRVRGAVGGMSTDNHKNSKVPLREEGVDPKAMGTKVKGGKEDKVFWLPASGSSYVPFTAKDWKMLSQARARI</sequence>
<keyword evidence="15" id="KW-0576">Peroxisome</keyword>
<evidence type="ECO:0000256" key="6">
    <source>
        <dbReference type="ARBA" id="ARBA00022475"/>
    </source>
</evidence>
<dbReference type="Gene3D" id="3.30.300.30">
    <property type="match status" value="1"/>
</dbReference>
<dbReference type="InterPro" id="IPR042099">
    <property type="entry name" value="ANL_N_sf"/>
</dbReference>
<proteinExistence type="inferred from homology"/>
<evidence type="ECO:0000256" key="8">
    <source>
        <dbReference type="ARBA" id="ARBA00022677"/>
    </source>
</evidence>
<evidence type="ECO:0000256" key="12">
    <source>
        <dbReference type="ARBA" id="ARBA00022989"/>
    </source>
</evidence>
<dbReference type="InterPro" id="IPR000873">
    <property type="entry name" value="AMP-dep_synth/lig_dom"/>
</dbReference>
<keyword evidence="12" id="KW-1133">Transmembrane helix</keyword>
<accession>A0A0A1T2J4</accession>
<evidence type="ECO:0000256" key="5">
    <source>
        <dbReference type="ARBA" id="ARBA00022448"/>
    </source>
</evidence>
<dbReference type="InterPro" id="IPR045851">
    <property type="entry name" value="AMP-bd_C_sf"/>
</dbReference>
<evidence type="ECO:0000256" key="17">
    <source>
        <dbReference type="ARBA" id="ARBA00060276"/>
    </source>
</evidence>
<dbReference type="GO" id="GO:0005524">
    <property type="term" value="F:ATP binding"/>
    <property type="evidence" value="ECO:0007669"/>
    <property type="project" value="UniProtKB-KW"/>
</dbReference>
<keyword evidence="9" id="KW-0812">Transmembrane</keyword>
<dbReference type="InterPro" id="IPR020845">
    <property type="entry name" value="AMP-binding_CS"/>
</dbReference>
<keyword evidence="8" id="KW-0551">Lipid droplet</keyword>
<dbReference type="PANTHER" id="PTHR43107">
    <property type="entry name" value="LONG-CHAIN FATTY ACID TRANSPORT PROTEIN"/>
    <property type="match status" value="1"/>
</dbReference>
<dbReference type="Proteomes" id="UP000039046">
    <property type="component" value="Unassembled WGS sequence"/>
</dbReference>
<evidence type="ECO:0000256" key="1">
    <source>
        <dbReference type="ARBA" id="ARBA00004502"/>
    </source>
</evidence>
<dbReference type="PROSITE" id="PS00455">
    <property type="entry name" value="AMP_BINDING"/>
    <property type="match status" value="1"/>
</dbReference>
<dbReference type="GO" id="GO:0044539">
    <property type="term" value="P:long-chain fatty acid import into cell"/>
    <property type="evidence" value="ECO:0007669"/>
    <property type="project" value="TreeGrafter"/>
</dbReference>
<organism evidence="21 22">
    <name type="scientific">[Torrubiella] hemipterigena</name>
    <dbReference type="NCBI Taxonomy" id="1531966"/>
    <lineage>
        <taxon>Eukaryota</taxon>
        <taxon>Fungi</taxon>
        <taxon>Dikarya</taxon>
        <taxon>Ascomycota</taxon>
        <taxon>Pezizomycotina</taxon>
        <taxon>Sordariomycetes</taxon>
        <taxon>Hypocreomycetidae</taxon>
        <taxon>Hypocreales</taxon>
        <taxon>Clavicipitaceae</taxon>
        <taxon>Clavicipitaceae incertae sedis</taxon>
        <taxon>'Torrubiella' clade</taxon>
    </lineage>
</organism>
<keyword evidence="5" id="KW-0813">Transport</keyword>
<dbReference type="GO" id="GO:0004467">
    <property type="term" value="F:long-chain fatty acid-CoA ligase activity"/>
    <property type="evidence" value="ECO:0007669"/>
    <property type="project" value="TreeGrafter"/>
</dbReference>
<evidence type="ECO:0000256" key="3">
    <source>
        <dbReference type="ARBA" id="ARBA00004651"/>
    </source>
</evidence>
<dbReference type="SUPFAM" id="SSF56801">
    <property type="entry name" value="Acetyl-CoA synthetase-like"/>
    <property type="match status" value="1"/>
</dbReference>